<dbReference type="KEGG" id="dao:Desac_0902"/>
<evidence type="ECO:0000259" key="1">
    <source>
        <dbReference type="Pfam" id="PF03235"/>
    </source>
</evidence>
<dbReference type="RefSeq" id="WP_013705889.1">
    <property type="nucleotide sequence ID" value="NC_015388.1"/>
</dbReference>
<dbReference type="EMBL" id="CP002629">
    <property type="protein sequence ID" value="AEB08776.1"/>
    <property type="molecule type" value="Genomic_DNA"/>
</dbReference>
<gene>
    <name evidence="2" type="ordered locus">Desac_0902</name>
</gene>
<reference evidence="2 3" key="1">
    <citation type="journal article" date="2011" name="Stand. Genomic Sci.">
        <title>Complete genome sequence of the acetate-degrading sulfate reducer Desulfobacca acetoxidans type strain (ASRB2).</title>
        <authorList>
            <person name="Goker M."/>
            <person name="Teshima H."/>
            <person name="Lapidus A."/>
            <person name="Nolan M."/>
            <person name="Lucas S."/>
            <person name="Hammon N."/>
            <person name="Deshpande S."/>
            <person name="Cheng J.F."/>
            <person name="Tapia R."/>
            <person name="Han C."/>
            <person name="Goodwin L."/>
            <person name="Pitluck S."/>
            <person name="Huntemann M."/>
            <person name="Liolios K."/>
            <person name="Ivanova N."/>
            <person name="Pagani I."/>
            <person name="Mavromatis K."/>
            <person name="Ovchinikova G."/>
            <person name="Pati A."/>
            <person name="Chen A."/>
            <person name="Palaniappan K."/>
            <person name="Land M."/>
            <person name="Hauser L."/>
            <person name="Brambilla E.M."/>
            <person name="Rohde M."/>
            <person name="Spring S."/>
            <person name="Detter J.C."/>
            <person name="Woyke T."/>
            <person name="Bristow J."/>
            <person name="Eisen J.A."/>
            <person name="Markowitz V."/>
            <person name="Hugenholtz P."/>
            <person name="Kyrpides N.C."/>
            <person name="Klenk H.P."/>
        </authorList>
    </citation>
    <scope>NUCLEOTIDE SEQUENCE [LARGE SCALE GENOMIC DNA]</scope>
    <source>
        <strain evidence="3">ATCC 700848 / DSM 11109 / ASRB2</strain>
    </source>
</reference>
<evidence type="ECO:0000313" key="2">
    <source>
        <dbReference type="EMBL" id="AEB08776.1"/>
    </source>
</evidence>
<evidence type="ECO:0000313" key="3">
    <source>
        <dbReference type="Proteomes" id="UP000000483"/>
    </source>
</evidence>
<feature type="domain" description="GmrSD restriction endonucleases N-terminal" evidence="1">
    <location>
        <begin position="42"/>
        <end position="226"/>
    </location>
</feature>
<reference evidence="3" key="2">
    <citation type="submission" date="2011-03" db="EMBL/GenBank/DDBJ databases">
        <title>The complete genome of Desulfobacca acetoxidans DSM 11109.</title>
        <authorList>
            <consortium name="US DOE Joint Genome Institute (JGI-PGF)"/>
            <person name="Lucas S."/>
            <person name="Copeland A."/>
            <person name="Lapidus A."/>
            <person name="Bruce D."/>
            <person name="Goodwin L."/>
            <person name="Pitluck S."/>
            <person name="Peters L."/>
            <person name="Kyrpides N."/>
            <person name="Mavromatis K."/>
            <person name="Ivanova N."/>
            <person name="Ovchinnikova G."/>
            <person name="Teshima H."/>
            <person name="Detter J.C."/>
            <person name="Han C."/>
            <person name="Land M."/>
            <person name="Hauser L."/>
            <person name="Markowitz V."/>
            <person name="Cheng J.-F."/>
            <person name="Hugenholtz P."/>
            <person name="Woyke T."/>
            <person name="Wu D."/>
            <person name="Spring S."/>
            <person name="Schueler E."/>
            <person name="Brambilla E."/>
            <person name="Klenk H.-P."/>
            <person name="Eisen J.A."/>
        </authorList>
    </citation>
    <scope>NUCLEOTIDE SEQUENCE [LARGE SCALE GENOMIC DNA]</scope>
    <source>
        <strain evidence="3">ATCC 700848 / DSM 11109 / ASRB2</strain>
    </source>
</reference>
<dbReference type="OrthoDB" id="9787127at2"/>
<dbReference type="HOGENOM" id="CLU_038557_2_2_7"/>
<dbReference type="PANTHER" id="PTHR39639:SF1">
    <property type="entry name" value="DUF262 DOMAIN-CONTAINING PROTEIN"/>
    <property type="match status" value="1"/>
</dbReference>
<name>F2NH05_DESAR</name>
<dbReference type="Proteomes" id="UP000000483">
    <property type="component" value="Chromosome"/>
</dbReference>
<dbReference type="eggNOG" id="COG1479">
    <property type="taxonomic scope" value="Bacteria"/>
</dbReference>
<dbReference type="STRING" id="880072.Desac_0902"/>
<organism evidence="2 3">
    <name type="scientific">Desulfobacca acetoxidans (strain ATCC 700848 / DSM 11109 / ASRB2)</name>
    <dbReference type="NCBI Taxonomy" id="880072"/>
    <lineage>
        <taxon>Bacteria</taxon>
        <taxon>Pseudomonadati</taxon>
        <taxon>Thermodesulfobacteriota</taxon>
        <taxon>Desulfobaccia</taxon>
        <taxon>Desulfobaccales</taxon>
        <taxon>Desulfobaccaceae</taxon>
        <taxon>Desulfobacca</taxon>
    </lineage>
</organism>
<keyword evidence="3" id="KW-1185">Reference proteome</keyword>
<sequence length="394" mass="45867">MENDVIKEDNIWVDPEEDGSDSFEDISFTEYDISTSPNDFNIKTLFDFIGSGVVKIPGFQRNYVWDIKRASKLIESIIIGIPVPQIFLYEEAKNRFIVIDGQQRYMTIYYFMKKRFPRKEKRLELRVIFDKNKGIPDAIINNNDFFTDFNLKLPTSQPNKVNKFNNLNYFTLDDEDKTSFELRTIRNIIIKQNAPDDEHSIVFEIFNRLNSGGVNLKPQEIRTSLFHSIFYDMLYSLNLEEKWRNLTPSATPDLNMKDVEILLRGFAMLIDGENYKPSMTKFLNKFSLKAKNFQVENINYLKSIFLAFIDKVAHSDGRLFHSKTGRFNISVYESIFVASCNKAFSAKTLNVANIDFDKVSLLKEDDGFINATQSDTASEKNVKYRIERAKRMLA</sequence>
<proteinExistence type="predicted"/>
<dbReference type="InterPro" id="IPR004919">
    <property type="entry name" value="GmrSD_N"/>
</dbReference>
<dbReference type="PANTHER" id="PTHR39639">
    <property type="entry name" value="CHROMOSOME 16, WHOLE GENOME SHOTGUN SEQUENCE"/>
    <property type="match status" value="1"/>
</dbReference>
<accession>F2NH05</accession>
<protein>
    <recommendedName>
        <fullName evidence="1">GmrSD restriction endonucleases N-terminal domain-containing protein</fullName>
    </recommendedName>
</protein>
<dbReference type="Pfam" id="PF03235">
    <property type="entry name" value="GmrSD_N"/>
    <property type="match status" value="1"/>
</dbReference>
<dbReference type="AlphaFoldDB" id="F2NH05"/>